<sequence length="349" mass="40364">MAFFVGESLSASFIFPRFRAFPFSSSSVSRIEGGYCKRRLFQSSSASSSSSSLPCRVKSLYAGSRLCEQSWEDYRKYRVFSRVDKSLEDFIDVEAKEIVDEEWQRKRREESEELERRRQQEKEEELEKEGKYAEIGSQLKGYPQEEVRKAKQLVSSFIRAGEEIEEVIAEAAEKGELTPLVLLVIWNRLELARHDDERDAIQALDLLYRRVELEIHQAEASQAMQLLHELLNLHDGFSHEEWLHRASKTMLKVFVPEDAFTILGPSGIDLENHHGRIAIPEEDDDILLRVDFIREVDQLLEGLENQAEIKPVAGLDAQSVAVRLRQQEKLRTIQQVKDLRRVAATLKWS</sequence>
<dbReference type="PANTHER" id="PTHR37219:SF1">
    <property type="entry name" value="PROTEIN PALE CRESS, CHLOROPLASTIC"/>
    <property type="match status" value="1"/>
</dbReference>
<reference evidence="2" key="1">
    <citation type="submission" date="2024-02" db="EMBL/GenBank/DDBJ databases">
        <authorList>
            <consortium name="ELIXIR-Norway"/>
            <consortium name="Elixir Norway"/>
        </authorList>
    </citation>
    <scope>NUCLEOTIDE SEQUENCE</scope>
</reference>
<dbReference type="EMBL" id="OZ020100">
    <property type="protein sequence ID" value="CAK9273692.1"/>
    <property type="molecule type" value="Genomic_DNA"/>
</dbReference>
<evidence type="ECO:0000313" key="2">
    <source>
        <dbReference type="EMBL" id="CAK9273692.1"/>
    </source>
</evidence>
<feature type="region of interest" description="Disordered" evidence="1">
    <location>
        <begin position="109"/>
        <end position="129"/>
    </location>
</feature>
<evidence type="ECO:0000313" key="3">
    <source>
        <dbReference type="Proteomes" id="UP001497444"/>
    </source>
</evidence>
<keyword evidence="3" id="KW-1185">Reference proteome</keyword>
<gene>
    <name evidence="2" type="ORF">CSSPJE1EN1_LOCUS19170</name>
</gene>
<accession>A0ABP0X4V7</accession>
<evidence type="ECO:0000256" key="1">
    <source>
        <dbReference type="SAM" id="MobiDB-lite"/>
    </source>
</evidence>
<protein>
    <recommendedName>
        <fullName evidence="4">Protein PALE CRESS, chloroplastic</fullName>
    </recommendedName>
</protein>
<evidence type="ECO:0008006" key="4">
    <source>
        <dbReference type="Google" id="ProtNLM"/>
    </source>
</evidence>
<dbReference type="InterPro" id="IPR034563">
    <property type="entry name" value="PALE_CRESS"/>
</dbReference>
<dbReference type="Proteomes" id="UP001497444">
    <property type="component" value="Chromosome 5"/>
</dbReference>
<proteinExistence type="predicted"/>
<feature type="compositionally biased region" description="Basic and acidic residues" evidence="1">
    <location>
        <begin position="109"/>
        <end position="121"/>
    </location>
</feature>
<name>A0ABP0X4V7_9BRYO</name>
<dbReference type="PANTHER" id="PTHR37219">
    <property type="entry name" value="PROTEIN PALE CRESS, CHLOROPLASTIC"/>
    <property type="match status" value="1"/>
</dbReference>
<organism evidence="2 3">
    <name type="scientific">Sphagnum jensenii</name>
    <dbReference type="NCBI Taxonomy" id="128206"/>
    <lineage>
        <taxon>Eukaryota</taxon>
        <taxon>Viridiplantae</taxon>
        <taxon>Streptophyta</taxon>
        <taxon>Embryophyta</taxon>
        <taxon>Bryophyta</taxon>
        <taxon>Sphagnophytina</taxon>
        <taxon>Sphagnopsida</taxon>
        <taxon>Sphagnales</taxon>
        <taxon>Sphagnaceae</taxon>
        <taxon>Sphagnum</taxon>
    </lineage>
</organism>